<feature type="binding site" evidence="3">
    <location>
        <position position="106"/>
    </location>
    <ligand>
        <name>Mg(2+)</name>
        <dbReference type="ChEBI" id="CHEBI:18420"/>
    </ligand>
</feature>
<dbReference type="AlphaFoldDB" id="A0A7Z1AWB9"/>
<dbReference type="Proteomes" id="UP000185696">
    <property type="component" value="Unassembled WGS sequence"/>
</dbReference>
<feature type="binding site" evidence="2">
    <location>
        <position position="147"/>
    </location>
    <ligand>
        <name>CoA</name>
        <dbReference type="ChEBI" id="CHEBI:57287"/>
    </ligand>
</feature>
<dbReference type="GO" id="GO:0009239">
    <property type="term" value="P:enterobactin biosynthetic process"/>
    <property type="evidence" value="ECO:0007669"/>
    <property type="project" value="InterPro"/>
</dbReference>
<dbReference type="GO" id="GO:0000287">
    <property type="term" value="F:magnesium ion binding"/>
    <property type="evidence" value="ECO:0007669"/>
    <property type="project" value="InterPro"/>
</dbReference>
<protein>
    <submittedName>
        <fullName evidence="6">4'-phosphopantetheinyl transferase</fullName>
    </submittedName>
</protein>
<dbReference type="SUPFAM" id="SSF56214">
    <property type="entry name" value="4'-phosphopantetheinyl transferase"/>
    <property type="match status" value="1"/>
</dbReference>
<dbReference type="InterPro" id="IPR008278">
    <property type="entry name" value="4-PPantetheinyl_Trfase_dom"/>
</dbReference>
<feature type="binding site" evidence="2">
    <location>
        <position position="161"/>
    </location>
    <ligand>
        <name>CoA</name>
        <dbReference type="ChEBI" id="CHEBI:57287"/>
    </ligand>
</feature>
<evidence type="ECO:0000259" key="5">
    <source>
        <dbReference type="Pfam" id="PF17837"/>
    </source>
</evidence>
<dbReference type="GO" id="GO:0009366">
    <property type="term" value="C:enterobactin synthetase complex"/>
    <property type="evidence" value="ECO:0007669"/>
    <property type="project" value="InterPro"/>
</dbReference>
<feature type="domain" description="4'-phosphopantetheinyl transferase N-terminal" evidence="5">
    <location>
        <begin position="28"/>
        <end position="94"/>
    </location>
</feature>
<evidence type="ECO:0000256" key="3">
    <source>
        <dbReference type="PIRSR" id="PIRSR603542-2"/>
    </source>
</evidence>
<dbReference type="Pfam" id="PF01648">
    <property type="entry name" value="ACPS"/>
    <property type="match status" value="1"/>
</dbReference>
<comment type="caution">
    <text evidence="6">The sequence shown here is derived from an EMBL/GenBank/DDBJ whole genome shotgun (WGS) entry which is preliminary data.</text>
</comment>
<feature type="binding site" evidence="2">
    <location>
        <position position="47"/>
    </location>
    <ligand>
        <name>CoA</name>
        <dbReference type="ChEBI" id="CHEBI:57287"/>
    </ligand>
</feature>
<gene>
    <name evidence="6" type="ORF">BLA60_30540</name>
</gene>
<accession>A0A7Z1AWB9</accession>
<evidence type="ECO:0000256" key="2">
    <source>
        <dbReference type="PIRSR" id="PIRSR603542-1"/>
    </source>
</evidence>
<dbReference type="OrthoDB" id="8210607at2"/>
<feature type="binding site" evidence="3">
    <location>
        <position position="107"/>
    </location>
    <ligand>
        <name>Mg(2+)</name>
        <dbReference type="ChEBI" id="CHEBI:18420"/>
    </ligand>
</feature>
<evidence type="ECO:0000259" key="4">
    <source>
        <dbReference type="Pfam" id="PF01648"/>
    </source>
</evidence>
<feature type="binding site" evidence="2">
    <location>
        <position position="105"/>
    </location>
    <ligand>
        <name>CoA</name>
        <dbReference type="ChEBI" id="CHEBI:57287"/>
    </ligand>
</feature>
<dbReference type="InterPro" id="IPR037143">
    <property type="entry name" value="4-PPantetheinyl_Trfase_dom_sf"/>
</dbReference>
<feature type="binding site" evidence="2">
    <location>
        <begin position="83"/>
        <end position="84"/>
    </location>
    <ligand>
        <name>CoA</name>
        <dbReference type="ChEBI" id="CHEBI:57287"/>
    </ligand>
</feature>
<keyword evidence="3" id="KW-0460">Magnesium</keyword>
<feature type="binding site" evidence="2">
    <location>
        <position position="151"/>
    </location>
    <ligand>
        <name>CoA</name>
        <dbReference type="ChEBI" id="CHEBI:57287"/>
    </ligand>
</feature>
<evidence type="ECO:0000313" key="6">
    <source>
        <dbReference type="EMBL" id="OLF06714.1"/>
    </source>
</evidence>
<dbReference type="Pfam" id="PF17837">
    <property type="entry name" value="4PPT_N"/>
    <property type="match status" value="1"/>
</dbReference>
<evidence type="ECO:0000313" key="7">
    <source>
        <dbReference type="Proteomes" id="UP000185696"/>
    </source>
</evidence>
<dbReference type="PANTHER" id="PTHR38096">
    <property type="entry name" value="ENTEROBACTIN SYNTHASE COMPONENT D"/>
    <property type="match status" value="1"/>
</dbReference>
<dbReference type="InterPro" id="IPR003542">
    <property type="entry name" value="Enbac_synth_compD-like"/>
</dbReference>
<evidence type="ECO:0000256" key="1">
    <source>
        <dbReference type="ARBA" id="ARBA00022679"/>
    </source>
</evidence>
<feature type="domain" description="4'-phosphopantetheinyl transferase" evidence="4">
    <location>
        <begin position="102"/>
        <end position="179"/>
    </location>
</feature>
<proteinExistence type="predicted"/>
<dbReference type="PANTHER" id="PTHR38096:SF1">
    <property type="entry name" value="ENTEROBACTIN SYNTHASE COMPONENT D"/>
    <property type="match status" value="1"/>
</dbReference>
<dbReference type="EMBL" id="MSIF01000020">
    <property type="protein sequence ID" value="OLF06714.1"/>
    <property type="molecule type" value="Genomic_DNA"/>
</dbReference>
<sequence length="206" mass="21392">MIASILPVGVRYAEAFDDAVPAPLFPAEERLLTGAKAKRRGEFATARRCARDALGELGIAPAPLLRGPGGAPAWPPGVLGSLTHCAGYRAAVVARCERVRVLGIDAEPAIPLPDGVLGLVTSPGERAALAALAPGVHWDRLLFCAKEAVYKAWFPITGTWLGFRDATVEFDSTGAFRAVVRAPGGPGGFTGRWLAGDGLLLAAVTA</sequence>
<feature type="binding site" evidence="3">
    <location>
        <position position="105"/>
    </location>
    <ligand>
        <name>Mg(2+)</name>
        <dbReference type="ChEBI" id="CHEBI:18420"/>
    </ligand>
</feature>
<dbReference type="Gene3D" id="3.90.470.20">
    <property type="entry name" value="4'-phosphopantetheinyl transferase domain"/>
    <property type="match status" value="1"/>
</dbReference>
<dbReference type="GO" id="GO:0008897">
    <property type="term" value="F:holo-[acyl-carrier-protein] synthase activity"/>
    <property type="evidence" value="ECO:0007669"/>
    <property type="project" value="InterPro"/>
</dbReference>
<name>A0A7Z1AWB9_9PSEU</name>
<comment type="cofactor">
    <cofactor evidence="3">
        <name>Mg(2+)</name>
        <dbReference type="ChEBI" id="CHEBI:18420"/>
    </cofactor>
</comment>
<keyword evidence="3" id="KW-0479">Metal-binding</keyword>
<keyword evidence="7" id="KW-1185">Reference proteome</keyword>
<dbReference type="PRINTS" id="PR01399">
    <property type="entry name" value="ENTSNTHTASED"/>
</dbReference>
<dbReference type="GO" id="GO:0005886">
    <property type="term" value="C:plasma membrane"/>
    <property type="evidence" value="ECO:0007669"/>
    <property type="project" value="TreeGrafter"/>
</dbReference>
<reference evidence="6 7" key="1">
    <citation type="submission" date="2016-12" db="EMBL/GenBank/DDBJ databases">
        <title>The draft genome sequence of Actinophytocola xinjiangensis.</title>
        <authorList>
            <person name="Wang W."/>
            <person name="Yuan L."/>
        </authorList>
    </citation>
    <scope>NUCLEOTIDE SEQUENCE [LARGE SCALE GENOMIC DNA]</scope>
    <source>
        <strain evidence="6 7">CGMCC 4.4663</strain>
    </source>
</reference>
<dbReference type="InterPro" id="IPR041354">
    <property type="entry name" value="4PPT_N"/>
</dbReference>
<feature type="binding site" evidence="2">
    <location>
        <position position="39"/>
    </location>
    <ligand>
        <name>CoA</name>
        <dbReference type="ChEBI" id="CHEBI:57287"/>
    </ligand>
</feature>
<keyword evidence="1 6" id="KW-0808">Transferase</keyword>
<organism evidence="6 7">
    <name type="scientific">Actinophytocola xinjiangensis</name>
    <dbReference type="NCBI Taxonomy" id="485602"/>
    <lineage>
        <taxon>Bacteria</taxon>
        <taxon>Bacillati</taxon>
        <taxon>Actinomycetota</taxon>
        <taxon>Actinomycetes</taxon>
        <taxon>Pseudonocardiales</taxon>
        <taxon>Pseudonocardiaceae</taxon>
    </lineage>
</organism>